<protein>
    <submittedName>
        <fullName evidence="1">Uncharacterized protein</fullName>
    </submittedName>
</protein>
<accession>A0AAD7X1H5</accession>
<comment type="caution">
    <text evidence="1">The sequence shown here is derived from an EMBL/GenBank/DDBJ whole genome shotgun (WGS) entry which is preliminary data.</text>
</comment>
<dbReference type="Proteomes" id="UP001221898">
    <property type="component" value="Unassembled WGS sequence"/>
</dbReference>
<reference evidence="1" key="1">
    <citation type="journal article" date="2023" name="Science">
        <title>Genome structures resolve the early diversification of teleost fishes.</title>
        <authorList>
            <person name="Parey E."/>
            <person name="Louis A."/>
            <person name="Montfort J."/>
            <person name="Bouchez O."/>
            <person name="Roques C."/>
            <person name="Iampietro C."/>
            <person name="Lluch J."/>
            <person name="Castinel A."/>
            <person name="Donnadieu C."/>
            <person name="Desvignes T."/>
            <person name="Floi Bucao C."/>
            <person name="Jouanno E."/>
            <person name="Wen M."/>
            <person name="Mejri S."/>
            <person name="Dirks R."/>
            <person name="Jansen H."/>
            <person name="Henkel C."/>
            <person name="Chen W.J."/>
            <person name="Zahm M."/>
            <person name="Cabau C."/>
            <person name="Klopp C."/>
            <person name="Thompson A.W."/>
            <person name="Robinson-Rechavi M."/>
            <person name="Braasch I."/>
            <person name="Lecointre G."/>
            <person name="Bobe J."/>
            <person name="Postlethwait J.H."/>
            <person name="Berthelot C."/>
            <person name="Roest Crollius H."/>
            <person name="Guiguen Y."/>
        </authorList>
    </citation>
    <scope>NUCLEOTIDE SEQUENCE</scope>
    <source>
        <strain evidence="1">NC1722</strain>
    </source>
</reference>
<gene>
    <name evidence="1" type="ORF">AAFF_G00327130</name>
</gene>
<keyword evidence="2" id="KW-1185">Reference proteome</keyword>
<dbReference type="AlphaFoldDB" id="A0AAD7X1H5"/>
<evidence type="ECO:0000313" key="2">
    <source>
        <dbReference type="Proteomes" id="UP001221898"/>
    </source>
</evidence>
<proteinExistence type="predicted"/>
<sequence>MKVHLALQSHQTTWKPKVYHKRKNKRMWMQSVPLLAITKLPPDNLANTCRPETHAAMNSQQTNHQMGICQLIHVENWSTSSLGSLTLSFLSHLWGLMLPTSTINKLVSKCTFYLCNRSSPQECVVSHHILSGFETPDTGWLMGQITEILSHKVYTIQDVRFALPHEFTANPPGQANSLRPAMICLLRALDNKQKGHFHPDDKWVRSGVVSPARCPDQEGEHPSQFNNPRRVVQFLRNITYTCLLLENCNRVFLHNMAHLDAGNISIILGLYQSLQLSTVTTVPSAWLPSAVTSRVDAVPPQCNLSDLNPFAMAMDKWVRNDPTYCHITRSAYMLNCCGLEHLHKVNHHILQLEELRAGGVI</sequence>
<name>A0AAD7X1H5_9TELE</name>
<dbReference type="EMBL" id="JAINUG010000005">
    <property type="protein sequence ID" value="KAJ8416835.1"/>
    <property type="molecule type" value="Genomic_DNA"/>
</dbReference>
<evidence type="ECO:0000313" key="1">
    <source>
        <dbReference type="EMBL" id="KAJ8416835.1"/>
    </source>
</evidence>
<organism evidence="1 2">
    <name type="scientific">Aldrovandia affinis</name>
    <dbReference type="NCBI Taxonomy" id="143900"/>
    <lineage>
        <taxon>Eukaryota</taxon>
        <taxon>Metazoa</taxon>
        <taxon>Chordata</taxon>
        <taxon>Craniata</taxon>
        <taxon>Vertebrata</taxon>
        <taxon>Euteleostomi</taxon>
        <taxon>Actinopterygii</taxon>
        <taxon>Neopterygii</taxon>
        <taxon>Teleostei</taxon>
        <taxon>Notacanthiformes</taxon>
        <taxon>Halosauridae</taxon>
        <taxon>Aldrovandia</taxon>
    </lineage>
</organism>